<dbReference type="Pfam" id="PF13672">
    <property type="entry name" value="PP2C_2"/>
    <property type="match status" value="1"/>
</dbReference>
<accession>A0ABT1M856</accession>
<keyword evidence="4" id="KW-1185">Reference proteome</keyword>
<gene>
    <name evidence="3" type="ORF">NM203_24515</name>
</gene>
<dbReference type="EMBL" id="JANDBD010000011">
    <property type="protein sequence ID" value="MCP9275356.1"/>
    <property type="molecule type" value="Genomic_DNA"/>
</dbReference>
<comment type="caution">
    <text evidence="3">The sequence shown here is derived from an EMBL/GenBank/DDBJ whole genome shotgun (WGS) entry which is preliminary data.</text>
</comment>
<dbReference type="RefSeq" id="WP_255063180.1">
    <property type="nucleotide sequence ID" value="NZ_JANDBD010000011.1"/>
</dbReference>
<feature type="region of interest" description="Disordered" evidence="1">
    <location>
        <begin position="247"/>
        <end position="307"/>
    </location>
</feature>
<evidence type="ECO:0000256" key="1">
    <source>
        <dbReference type="SAM" id="MobiDB-lite"/>
    </source>
</evidence>
<proteinExistence type="predicted"/>
<name>A0ABT1M856_9MYCO</name>
<dbReference type="InterPro" id="IPR036457">
    <property type="entry name" value="PPM-type-like_dom_sf"/>
</dbReference>
<reference evidence="3 4" key="1">
    <citation type="submission" date="2022-06" db="EMBL/GenBank/DDBJ databases">
        <title>Mycolicibacterium sp. CAU 1645 isolated from seawater.</title>
        <authorList>
            <person name="Kim W."/>
        </authorList>
    </citation>
    <scope>NUCLEOTIDE SEQUENCE [LARGE SCALE GENOMIC DNA]</scope>
    <source>
        <strain evidence="3 4">CAU 1645</strain>
    </source>
</reference>
<dbReference type="PROSITE" id="PS51746">
    <property type="entry name" value="PPM_2"/>
    <property type="match status" value="1"/>
</dbReference>
<dbReference type="Gene3D" id="3.60.40.10">
    <property type="entry name" value="PPM-type phosphatase domain"/>
    <property type="match status" value="1"/>
</dbReference>
<protein>
    <submittedName>
        <fullName evidence="3">Protein phosphatase 2C domain-containing protein</fullName>
    </submittedName>
</protein>
<feature type="domain" description="PPM-type phosphatase" evidence="2">
    <location>
        <begin position="11"/>
        <end position="237"/>
    </location>
</feature>
<dbReference type="SUPFAM" id="SSF81606">
    <property type="entry name" value="PP2C-like"/>
    <property type="match status" value="1"/>
</dbReference>
<dbReference type="SMART" id="SM00332">
    <property type="entry name" value="PP2Cc"/>
    <property type="match status" value="1"/>
</dbReference>
<dbReference type="Proteomes" id="UP001651690">
    <property type="component" value="Unassembled WGS sequence"/>
</dbReference>
<organism evidence="3 4">
    <name type="scientific">Mycolicibacterium arenosum</name>
    <dbReference type="NCBI Taxonomy" id="2952157"/>
    <lineage>
        <taxon>Bacteria</taxon>
        <taxon>Bacillati</taxon>
        <taxon>Actinomycetota</taxon>
        <taxon>Actinomycetes</taxon>
        <taxon>Mycobacteriales</taxon>
        <taxon>Mycobacteriaceae</taxon>
        <taxon>Mycolicibacterium</taxon>
    </lineage>
</organism>
<evidence type="ECO:0000259" key="2">
    <source>
        <dbReference type="PROSITE" id="PS51746"/>
    </source>
</evidence>
<dbReference type="CDD" id="cd00143">
    <property type="entry name" value="PP2Cc"/>
    <property type="match status" value="1"/>
</dbReference>
<feature type="compositionally biased region" description="Pro residues" evidence="1">
    <location>
        <begin position="258"/>
        <end position="274"/>
    </location>
</feature>
<feature type="compositionally biased region" description="Pro residues" evidence="1">
    <location>
        <begin position="283"/>
        <end position="298"/>
    </location>
</feature>
<evidence type="ECO:0000313" key="4">
    <source>
        <dbReference type="Proteomes" id="UP001651690"/>
    </source>
</evidence>
<dbReference type="SMART" id="SM00331">
    <property type="entry name" value="PP2C_SIG"/>
    <property type="match status" value="1"/>
</dbReference>
<sequence>MTRITVRAFSDVGLRRKRNEDSVMVGGWVCQSHDGNLVTMDFEPTFPFVCAVADGMGGHAGGNVASRLALTVIAEKSAQWRTVDDVTATVTYVNEQVRAVGVDSEFQGLGTTVAGVCLARDEIIVFNVGDSRVYSITGGQLQQLSHDDAVLGVDGRPTNVITQSLGQKGPVKTHITTLPVLPGVYLMCSDGVHGMLADADIHAAINTPDLTAVAQTLIRGARANGAEDNFSLVIIAIPDLEVSDTGPVQAGLAVPTEPAQPSPPQQPPPPPPPAYAQQQAPVPAGPPPSPVPAAPPPGRSGWKRFGR</sequence>
<dbReference type="InterPro" id="IPR001932">
    <property type="entry name" value="PPM-type_phosphatase-like_dom"/>
</dbReference>
<evidence type="ECO:0000313" key="3">
    <source>
        <dbReference type="EMBL" id="MCP9275356.1"/>
    </source>
</evidence>